<dbReference type="GO" id="GO:0006313">
    <property type="term" value="P:DNA transposition"/>
    <property type="evidence" value="ECO:0007669"/>
    <property type="project" value="InterPro"/>
</dbReference>
<gene>
    <name evidence="1" type="ORF">CNECB9_680001</name>
</gene>
<dbReference type="SUPFAM" id="SSF46689">
    <property type="entry name" value="Homeodomain-like"/>
    <property type="match status" value="1"/>
</dbReference>
<reference evidence="1" key="1">
    <citation type="submission" date="2016-09" db="EMBL/GenBank/DDBJ databases">
        <authorList>
            <person name="Capua I."/>
            <person name="De Benedictis P."/>
            <person name="Joannis T."/>
            <person name="Lombin L.H."/>
            <person name="Cattoli G."/>
        </authorList>
    </citation>
    <scope>NUCLEOTIDE SEQUENCE</scope>
    <source>
        <strain evidence="1">B9</strain>
    </source>
</reference>
<dbReference type="AlphaFoldDB" id="A0A1K0IS10"/>
<dbReference type="InterPro" id="IPR009057">
    <property type="entry name" value="Homeodomain-like_sf"/>
</dbReference>
<evidence type="ECO:0000313" key="1">
    <source>
        <dbReference type="EMBL" id="SCV00146.1"/>
    </source>
</evidence>
<dbReference type="GO" id="GO:0003677">
    <property type="term" value="F:DNA binding"/>
    <property type="evidence" value="ECO:0007669"/>
    <property type="project" value="InterPro"/>
</dbReference>
<proteinExistence type="predicted"/>
<sequence length="162" mass="17225">MDQSDLDFLPLRAINVGANGKRSFDKGDKRRLVEACLQPGVSVAGMAIKAGVNANQLRRWIEQHKAEQKDADGTMDAIESAPAAFVPVVEVHAAGPKAGAELPSVPEPLPVRTLQPPQPLPARLVARLPNGVSVELECSGQDATLVMATIEALGRCHVPARR</sequence>
<dbReference type="GO" id="GO:0004803">
    <property type="term" value="F:transposase activity"/>
    <property type="evidence" value="ECO:0007669"/>
    <property type="project" value="InterPro"/>
</dbReference>
<protein>
    <submittedName>
        <fullName evidence="1">Transposase</fullName>
    </submittedName>
</protein>
<organism evidence="1">
    <name type="scientific">Cupriavidus necator</name>
    <name type="common">Alcaligenes eutrophus</name>
    <name type="synonym">Ralstonia eutropha</name>
    <dbReference type="NCBI Taxonomy" id="106590"/>
    <lineage>
        <taxon>Bacteria</taxon>
        <taxon>Pseudomonadati</taxon>
        <taxon>Pseudomonadota</taxon>
        <taxon>Betaproteobacteria</taxon>
        <taxon>Burkholderiales</taxon>
        <taxon>Burkholderiaceae</taxon>
        <taxon>Cupriavidus</taxon>
    </lineage>
</organism>
<dbReference type="EMBL" id="FMSH01000516">
    <property type="protein sequence ID" value="SCV00146.1"/>
    <property type="molecule type" value="Genomic_DNA"/>
</dbReference>
<dbReference type="Pfam" id="PF01527">
    <property type="entry name" value="HTH_Tnp_1"/>
    <property type="match status" value="1"/>
</dbReference>
<dbReference type="RefSeq" id="WP_340530518.1">
    <property type="nucleotide sequence ID" value="NZ_CAXUOZ020000004.1"/>
</dbReference>
<name>A0A1K0IS10_CUPNE</name>
<dbReference type="NCBIfam" id="NF047595">
    <property type="entry name" value="IS66_ISRel24_TnpA"/>
    <property type="match status" value="1"/>
</dbReference>
<dbReference type="InterPro" id="IPR002514">
    <property type="entry name" value="Transposase_8"/>
</dbReference>
<accession>A0A1K0IS10</accession>